<evidence type="ECO:0000313" key="10">
    <source>
        <dbReference type="Proteomes" id="UP000472270"/>
    </source>
</evidence>
<dbReference type="InterPro" id="IPR050525">
    <property type="entry name" value="ECM_Assembly_Org"/>
</dbReference>
<keyword evidence="7" id="KW-0176">Collagen</keyword>
<evidence type="ECO:0000256" key="1">
    <source>
        <dbReference type="ARBA" id="ARBA00004498"/>
    </source>
</evidence>
<keyword evidence="3" id="KW-0272">Extracellular matrix</keyword>
<keyword evidence="2" id="KW-0964">Secreted</keyword>
<dbReference type="PROSITE" id="PS50234">
    <property type="entry name" value="VWFA"/>
    <property type="match status" value="5"/>
</dbReference>
<feature type="domain" description="VWFA" evidence="8">
    <location>
        <begin position="336"/>
        <end position="499"/>
    </location>
</feature>
<dbReference type="Pfam" id="PF00092">
    <property type="entry name" value="VWA"/>
    <property type="match status" value="5"/>
</dbReference>
<evidence type="ECO:0000256" key="7">
    <source>
        <dbReference type="ARBA" id="ARBA00023119"/>
    </source>
</evidence>
<proteinExistence type="predicted"/>
<feature type="domain" description="VWFA" evidence="8">
    <location>
        <begin position="710"/>
        <end position="882"/>
    </location>
</feature>
<evidence type="ECO:0000256" key="2">
    <source>
        <dbReference type="ARBA" id="ARBA00022525"/>
    </source>
</evidence>
<dbReference type="SUPFAM" id="SSF53300">
    <property type="entry name" value="vWA-like"/>
    <property type="match status" value="5"/>
</dbReference>
<dbReference type="PANTHER" id="PTHR24020">
    <property type="entry name" value="COLLAGEN ALPHA"/>
    <property type="match status" value="1"/>
</dbReference>
<feature type="domain" description="VWFA" evidence="8">
    <location>
        <begin position="24"/>
        <end position="184"/>
    </location>
</feature>
<dbReference type="Ensembl" id="ENSSRHT00000065646.1">
    <property type="protein sequence ID" value="ENSSRHP00000063876.1"/>
    <property type="gene ID" value="ENSSRHG00000031830.1"/>
</dbReference>
<keyword evidence="6" id="KW-0130">Cell adhesion</keyword>
<dbReference type="PANTHER" id="PTHR24020:SF13">
    <property type="entry name" value="COLLAGEN ALPHA-3(VI) CHAIN"/>
    <property type="match status" value="1"/>
</dbReference>
<name>A0A673KH53_9TELE</name>
<evidence type="ECO:0000256" key="5">
    <source>
        <dbReference type="ARBA" id="ARBA00022737"/>
    </source>
</evidence>
<accession>A0A673KH53</accession>
<organism evidence="9 10">
    <name type="scientific">Sinocyclocheilus rhinocerous</name>
    <dbReference type="NCBI Taxonomy" id="307959"/>
    <lineage>
        <taxon>Eukaryota</taxon>
        <taxon>Metazoa</taxon>
        <taxon>Chordata</taxon>
        <taxon>Craniata</taxon>
        <taxon>Vertebrata</taxon>
        <taxon>Euteleostomi</taxon>
        <taxon>Actinopterygii</taxon>
        <taxon>Neopterygii</taxon>
        <taxon>Teleostei</taxon>
        <taxon>Ostariophysi</taxon>
        <taxon>Cypriniformes</taxon>
        <taxon>Cyprinidae</taxon>
        <taxon>Cyprininae</taxon>
        <taxon>Sinocyclocheilus</taxon>
    </lineage>
</organism>
<keyword evidence="5" id="KW-0677">Repeat</keyword>
<feature type="domain" description="VWFA" evidence="8">
    <location>
        <begin position="513"/>
        <end position="691"/>
    </location>
</feature>
<reference evidence="9" key="2">
    <citation type="submission" date="2025-09" db="UniProtKB">
        <authorList>
            <consortium name="Ensembl"/>
        </authorList>
    </citation>
    <scope>IDENTIFICATION</scope>
</reference>
<evidence type="ECO:0000256" key="4">
    <source>
        <dbReference type="ARBA" id="ARBA00022729"/>
    </source>
</evidence>
<dbReference type="Gene3D" id="3.40.50.410">
    <property type="entry name" value="von Willebrand factor, type A domain"/>
    <property type="match status" value="5"/>
</dbReference>
<dbReference type="InterPro" id="IPR002035">
    <property type="entry name" value="VWF_A"/>
</dbReference>
<sequence length="906" mass="100551">MASHVSKCKNTTRVIFFLSGPLGFSEVCDFFQRVVEKLNVKESKISVVQYSDNPVVDFNLKTYSTKAELLNDIKVLKHKGRQAANTGAALQFVRHQVFTSSSGSRQLYGIFQILILLSSRPFSDEIIGPAMALKDLEIVTVSIGVENADSNELKTVSFQSQFTHYIDQFDDLPLIEPKIFIRRMTEDLDIDQDIVRVAVIQYSEDAFTYFLLNTYSSKKAVIYAINGLTAKGGRNLNTGAALQYVRDHVFTAASGSRHQLGVPQLLIVMTGGGSSDDVAGPAEDLKNSGVLSIAIGIKNAVEAELQSIAFLPRFLLNISAFGELLHIHHLIFIPVELDAAQRDIVFILDRSDDTRDSFKQIRDRVSVVQYSREPQVHFYLNTHATKQAILNSVENLKHQGGTPLNTGRALDYTKKNMFIASSGSRILEVVPQVLVLVTGGRSQDDVRAPAAALKMDQIVTFSIGNQNADVIQLQAILYTPGHTLTVPQFDDLQTIEQKLVSYVKRVPRQPRRDVVFLIDGTDETKGSFSGMQNFVQTLVQKLNVAPNKDCVSVVQYSDNASIEFLLNTYSSSDDVINNVKRLIHKGGRLRHTGAALQYVKDNLFTAAAGSRHLEGVPQVLILLNSGRSNDDIRGPVKSLKDIGVISFSIGTTNADTLELQTISHQPNYFFISDFESILDVQENILALINRVFYQRLPTMTPQVSEFVKRDVAFLIDGSDDSKIGFEGIRNFIQRLVESLNVEEDLDRVAVVQYSRDPTANFYLSSYSTKKEVLNSIRSMMHKSGRPLNTGAALLFIKENIFTQSSGSRRHEGVPQILYLFSGARSGDDVRTISQNLRENSIKVITIGTSNSDTLELLTMSTTPAYAFSVPDFTSINSIVQRVASVLTSGDEIPEQFPTPWGKNFDN</sequence>
<dbReference type="FunFam" id="3.40.50.410:FF:000003">
    <property type="entry name" value="Collagen type VI alpha 3 chain"/>
    <property type="match status" value="4"/>
</dbReference>
<dbReference type="AlphaFoldDB" id="A0A673KH53"/>
<evidence type="ECO:0000313" key="9">
    <source>
        <dbReference type="Ensembl" id="ENSSRHP00000063876.1"/>
    </source>
</evidence>
<dbReference type="InterPro" id="IPR036465">
    <property type="entry name" value="vWFA_dom_sf"/>
</dbReference>
<evidence type="ECO:0000256" key="6">
    <source>
        <dbReference type="ARBA" id="ARBA00022889"/>
    </source>
</evidence>
<dbReference type="Proteomes" id="UP000472270">
    <property type="component" value="Unassembled WGS sequence"/>
</dbReference>
<evidence type="ECO:0000259" key="8">
    <source>
        <dbReference type="PROSITE" id="PS50234"/>
    </source>
</evidence>
<dbReference type="GO" id="GO:0007155">
    <property type="term" value="P:cell adhesion"/>
    <property type="evidence" value="ECO:0007669"/>
    <property type="project" value="UniProtKB-KW"/>
</dbReference>
<feature type="domain" description="VWFA" evidence="8">
    <location>
        <begin position="180"/>
        <end position="331"/>
    </location>
</feature>
<dbReference type="SMART" id="SM00327">
    <property type="entry name" value="VWA"/>
    <property type="match status" value="5"/>
</dbReference>
<dbReference type="GO" id="GO:0005581">
    <property type="term" value="C:collagen trimer"/>
    <property type="evidence" value="ECO:0007669"/>
    <property type="project" value="UniProtKB-KW"/>
</dbReference>
<comment type="subcellular location">
    <subcellularLocation>
        <location evidence="1">Secreted</location>
        <location evidence="1">Extracellular space</location>
        <location evidence="1">Extracellular matrix</location>
    </subcellularLocation>
</comment>
<evidence type="ECO:0000256" key="3">
    <source>
        <dbReference type="ARBA" id="ARBA00022530"/>
    </source>
</evidence>
<protein>
    <recommendedName>
        <fullName evidence="8">VWFA domain-containing protein</fullName>
    </recommendedName>
</protein>
<keyword evidence="10" id="KW-1185">Reference proteome</keyword>
<dbReference type="PRINTS" id="PR00453">
    <property type="entry name" value="VWFADOMAIN"/>
</dbReference>
<dbReference type="GO" id="GO:0005615">
    <property type="term" value="C:extracellular space"/>
    <property type="evidence" value="ECO:0007669"/>
    <property type="project" value="TreeGrafter"/>
</dbReference>
<keyword evidence="4" id="KW-0732">Signal</keyword>
<reference evidence="9" key="1">
    <citation type="submission" date="2025-08" db="UniProtKB">
        <authorList>
            <consortium name="Ensembl"/>
        </authorList>
    </citation>
    <scope>IDENTIFICATION</scope>
</reference>